<gene>
    <name evidence="2" type="ORF">TSUD_49660</name>
</gene>
<dbReference type="EC" id="2.7.8.8" evidence="1"/>
<keyword evidence="1" id="KW-0444">Lipid biosynthesis</keyword>
<evidence type="ECO:0000313" key="3">
    <source>
        <dbReference type="Proteomes" id="UP000242715"/>
    </source>
</evidence>
<keyword evidence="1" id="KW-0443">Lipid metabolism</keyword>
<keyword evidence="1" id="KW-1208">Phospholipid metabolism</keyword>
<dbReference type="Proteomes" id="UP000242715">
    <property type="component" value="Unassembled WGS sequence"/>
</dbReference>
<keyword evidence="1" id="KW-0256">Endoplasmic reticulum</keyword>
<feature type="non-terminal residue" evidence="2">
    <location>
        <position position="111"/>
    </location>
</feature>
<comment type="subcellular location">
    <subcellularLocation>
        <location evidence="1">Endoplasmic reticulum membrane</location>
        <topology evidence="1">Multi-pass membrane protein</topology>
    </subcellularLocation>
</comment>
<accession>A0A2Z6PF59</accession>
<keyword evidence="3" id="KW-1185">Reference proteome</keyword>
<dbReference type="GO" id="GO:0106245">
    <property type="term" value="F:L-serine-phosphatidylethanolamine phosphatidyltransferase activity"/>
    <property type="evidence" value="ECO:0007669"/>
    <property type="project" value="InterPro"/>
</dbReference>
<organism evidence="2 3">
    <name type="scientific">Trifolium subterraneum</name>
    <name type="common">Subterranean clover</name>
    <dbReference type="NCBI Taxonomy" id="3900"/>
    <lineage>
        <taxon>Eukaryota</taxon>
        <taxon>Viridiplantae</taxon>
        <taxon>Streptophyta</taxon>
        <taxon>Embryophyta</taxon>
        <taxon>Tracheophyta</taxon>
        <taxon>Spermatophyta</taxon>
        <taxon>Magnoliopsida</taxon>
        <taxon>eudicotyledons</taxon>
        <taxon>Gunneridae</taxon>
        <taxon>Pentapetalae</taxon>
        <taxon>rosids</taxon>
        <taxon>fabids</taxon>
        <taxon>Fabales</taxon>
        <taxon>Fabaceae</taxon>
        <taxon>Papilionoideae</taxon>
        <taxon>50 kb inversion clade</taxon>
        <taxon>NPAAA clade</taxon>
        <taxon>Hologalegina</taxon>
        <taxon>IRL clade</taxon>
        <taxon>Trifolieae</taxon>
        <taxon>Trifolium</taxon>
    </lineage>
</organism>
<dbReference type="OrthoDB" id="10265393at2759"/>
<comment type="function">
    <text evidence="1">Catalyzes a base-exchange reaction in which the polar head group of phosphatidylethanolamine (PE) is replaced by L-serine.</text>
</comment>
<dbReference type="GO" id="GO:0005789">
    <property type="term" value="C:endoplasmic reticulum membrane"/>
    <property type="evidence" value="ECO:0007669"/>
    <property type="project" value="UniProtKB-SubCell"/>
</dbReference>
<keyword evidence="1" id="KW-0808">Transferase</keyword>
<evidence type="ECO:0000256" key="1">
    <source>
        <dbReference type="RuleBase" id="RU368094"/>
    </source>
</evidence>
<proteinExistence type="inferred from homology"/>
<name>A0A2Z6PF59_TRISU</name>
<dbReference type="EMBL" id="DF973926">
    <property type="protein sequence ID" value="GAU42617.1"/>
    <property type="molecule type" value="Genomic_DNA"/>
</dbReference>
<dbReference type="AlphaFoldDB" id="A0A2Z6PF59"/>
<dbReference type="GO" id="GO:0006646">
    <property type="term" value="P:phosphatidylethanolamine biosynthetic process"/>
    <property type="evidence" value="ECO:0007669"/>
    <property type="project" value="UniProtKB-UniPathway"/>
</dbReference>
<evidence type="ECO:0000313" key="2">
    <source>
        <dbReference type="EMBL" id="GAU42617.1"/>
    </source>
</evidence>
<comment type="catalytic activity">
    <reaction evidence="1">
        <text>a CDP-1,2-diacyl-sn-glycerol + L-serine = a 1,2-diacyl-sn-glycero-3-phospho-L-serine + CMP + H(+)</text>
        <dbReference type="Rhea" id="RHEA:16913"/>
        <dbReference type="ChEBI" id="CHEBI:15378"/>
        <dbReference type="ChEBI" id="CHEBI:33384"/>
        <dbReference type="ChEBI" id="CHEBI:57262"/>
        <dbReference type="ChEBI" id="CHEBI:58332"/>
        <dbReference type="ChEBI" id="CHEBI:60377"/>
        <dbReference type="EC" id="2.7.8.8"/>
    </reaction>
</comment>
<sequence>MTELPERSYGTDCRIYLPENPASSWASGALNPERDASGDVVTSVKSYFNIAGIWAGMHTVRYFDGKAYKWVGLSRQPNIIGKVKRTLGQSTTAQWDKDEWHPLQGPWRFIQ</sequence>
<protein>
    <recommendedName>
        <fullName evidence="1">CDP-diacylglycerol--serine O-phosphatidyltransferase</fullName>
        <ecNumber evidence="1">2.7.8.8</ecNumber>
    </recommendedName>
    <alternativeName>
        <fullName evidence="1">Phosphatidylserine synthase</fullName>
    </alternativeName>
</protein>
<dbReference type="GO" id="GO:0003882">
    <property type="term" value="F:CDP-diacylglycerol-serine O-phosphatidyltransferase activity"/>
    <property type="evidence" value="ECO:0007669"/>
    <property type="project" value="UniProtKB-UniRule"/>
</dbReference>
<comment type="pathway">
    <text evidence="1">Phospholipid metabolism; phosphatidylethanolamine biosynthesis; phosphatidylethanolamine from CDP-diacylglycerol: step 1/2.</text>
</comment>
<dbReference type="Pfam" id="PF03034">
    <property type="entry name" value="PSS"/>
    <property type="match status" value="1"/>
</dbReference>
<reference evidence="3" key="1">
    <citation type="journal article" date="2017" name="Front. Plant Sci.">
        <title>Climate Clever Clovers: New Paradigm to Reduce the Environmental Footprint of Ruminants by Breeding Low Methanogenic Forages Utilizing Haplotype Variation.</title>
        <authorList>
            <person name="Kaur P."/>
            <person name="Appels R."/>
            <person name="Bayer P.E."/>
            <person name="Keeble-Gagnere G."/>
            <person name="Wang J."/>
            <person name="Hirakawa H."/>
            <person name="Shirasawa K."/>
            <person name="Vercoe P."/>
            <person name="Stefanova K."/>
            <person name="Durmic Z."/>
            <person name="Nichols P."/>
            <person name="Revell C."/>
            <person name="Isobe S.N."/>
            <person name="Edwards D."/>
            <person name="Erskine W."/>
        </authorList>
    </citation>
    <scope>NUCLEOTIDE SEQUENCE [LARGE SCALE GENOMIC DNA]</scope>
    <source>
        <strain evidence="3">cv. Daliak</strain>
    </source>
</reference>
<dbReference type="GO" id="GO:0006659">
    <property type="term" value="P:phosphatidylserine biosynthetic process"/>
    <property type="evidence" value="ECO:0007669"/>
    <property type="project" value="UniProtKB-UniRule"/>
</dbReference>
<dbReference type="InterPro" id="IPR004277">
    <property type="entry name" value="PSS"/>
</dbReference>
<comment type="similarity">
    <text evidence="1">Belongs to the CDP-alcohol phosphatidyltransferase class-I family.</text>
</comment>
<keyword evidence="1" id="KW-0594">Phospholipid biosynthesis</keyword>
<dbReference type="UniPathway" id="UPA00558">
    <property type="reaction ID" value="UER00615"/>
</dbReference>